<comment type="caution">
    <text evidence="1">The sequence shown here is derived from an EMBL/GenBank/DDBJ whole genome shotgun (WGS) entry which is preliminary data.</text>
</comment>
<name>A0A931A7Y2_9ACTN</name>
<dbReference type="AlphaFoldDB" id="A0A931A7Y2"/>
<organism evidence="1 2">
    <name type="scientific">Nonomuraea cypriaca</name>
    <dbReference type="NCBI Taxonomy" id="1187855"/>
    <lineage>
        <taxon>Bacteria</taxon>
        <taxon>Bacillati</taxon>
        <taxon>Actinomycetota</taxon>
        <taxon>Actinomycetes</taxon>
        <taxon>Streptosporangiales</taxon>
        <taxon>Streptosporangiaceae</taxon>
        <taxon>Nonomuraea</taxon>
    </lineage>
</organism>
<evidence type="ECO:0000313" key="1">
    <source>
        <dbReference type="EMBL" id="MBF8188052.1"/>
    </source>
</evidence>
<evidence type="ECO:0000313" key="2">
    <source>
        <dbReference type="Proteomes" id="UP000605361"/>
    </source>
</evidence>
<dbReference type="Proteomes" id="UP000605361">
    <property type="component" value="Unassembled WGS sequence"/>
</dbReference>
<reference evidence="1" key="1">
    <citation type="submission" date="2020-11" db="EMBL/GenBank/DDBJ databases">
        <title>Whole-genome analyses of Nonomuraea sp. K274.</title>
        <authorList>
            <person name="Veyisoglu A."/>
        </authorList>
    </citation>
    <scope>NUCLEOTIDE SEQUENCE</scope>
    <source>
        <strain evidence="1">K274</strain>
    </source>
</reference>
<dbReference type="RefSeq" id="WP_195897009.1">
    <property type="nucleotide sequence ID" value="NZ_JADOGI010000058.1"/>
</dbReference>
<sequence length="60" mass="6414">MTSTSQDSNFDVMIVSGNLAVVEVLRRRDRFAADWSDSGQFGGGVVGSEMATAFSALGRR</sequence>
<protein>
    <submittedName>
        <fullName evidence="1">Uncharacterized protein</fullName>
    </submittedName>
</protein>
<dbReference type="EMBL" id="JADOGI010000058">
    <property type="protein sequence ID" value="MBF8188052.1"/>
    <property type="molecule type" value="Genomic_DNA"/>
</dbReference>
<proteinExistence type="predicted"/>
<accession>A0A931A7Y2</accession>
<keyword evidence="2" id="KW-1185">Reference proteome</keyword>
<gene>
    <name evidence="1" type="ORF">ITP53_20390</name>
</gene>